<feature type="compositionally biased region" description="Basic and acidic residues" evidence="1">
    <location>
        <begin position="54"/>
        <end position="63"/>
    </location>
</feature>
<gene>
    <name evidence="3" type="primary">CFDP1</name>
    <name evidence="3" type="ORF">AK812_SmicGene1785</name>
</gene>
<dbReference type="Gene3D" id="3.40.50.150">
    <property type="entry name" value="Vaccinia Virus protein VP39"/>
    <property type="match status" value="1"/>
</dbReference>
<dbReference type="Pfam" id="PF07572">
    <property type="entry name" value="BCNT"/>
    <property type="match status" value="1"/>
</dbReference>
<evidence type="ECO:0000313" key="3">
    <source>
        <dbReference type="EMBL" id="OLQ14141.1"/>
    </source>
</evidence>
<sequence length="733" mass="81031">MVTLATAVFPDSDPEDKDYEAEAEPAPKRLRKEAATSAQARRTRGQLAEQTWEEMQKQEAEEAKKWVRHPCSDLLFRTLQQPQPAKAKIPPAKNCLAVVAQIAKYGQVKDTDDNSLSIRELKKRSREDAGQTTSSVVRPQPRVSKSNILAEVVKFSNLSTGDAQPSTAEVKRKVRLSKEELTAQSPGSSGQPKLMRTVQVEESVKFAGETLTVTRQLLPGTAEEKQFLLSQKRRQSAKLGGKFAALDNLLGTDKDKVLNTVEKSDLDWQRHQQEAGLQDLSRDPQAGYIERSEFLRRANLRASEAIRDAARAAARKVQMAQAEVARVQKHRDRVLSEGRQEVGIWSSFGVQDVRRSFWNAWQSGKDFAAQCTFYNVLFAVGARDESLYIMIFRLVMQYVVNLTLGLIGAFCYFLYNMYLLIVSYGSSVLSGVAFFLLATVAGLSMLTTYLGGMYAVVAGGGAMIIQQAARHAALEMSKQDALQQIDDDKPVKKQAVQRDQCTWQPAAMLFAEDEYVERVFEVDVPEGITLPDVKDKLQLRLYGWPMGSSGAICWRGAWASVHLLLRAAATLPQRRVLELGAESTASDGSEEEVPLLEKNADAFIDRLGLGGSLAAAHLEWGKGHAEESPLSARSFDLIVGSEIVYIPEYIPALAESIAYLLAGDGEAVIVNTAVATRTTQSEARQLLSDSLTKEGLDFCFEMPPKAPPPPSETHWADTSYIVRIWHRGSRATS</sequence>
<dbReference type="InterPro" id="IPR011421">
    <property type="entry name" value="BCNT-C"/>
</dbReference>
<dbReference type="PROSITE" id="PS51279">
    <property type="entry name" value="BCNT_C"/>
    <property type="match status" value="1"/>
</dbReference>
<dbReference type="InterPro" id="IPR029063">
    <property type="entry name" value="SAM-dependent_MTases_sf"/>
</dbReference>
<dbReference type="OrthoDB" id="436203at2759"/>
<dbReference type="SUPFAM" id="SSF53335">
    <property type="entry name" value="S-adenosyl-L-methionine-dependent methyltransferases"/>
    <property type="match status" value="1"/>
</dbReference>
<feature type="region of interest" description="Disordered" evidence="1">
    <location>
        <begin position="1"/>
        <end position="63"/>
    </location>
</feature>
<keyword evidence="4" id="KW-1185">Reference proteome</keyword>
<dbReference type="AlphaFoldDB" id="A0A1Q9F3A1"/>
<dbReference type="Proteomes" id="UP000186817">
    <property type="component" value="Unassembled WGS sequence"/>
</dbReference>
<name>A0A1Q9F3A1_SYMMI</name>
<proteinExistence type="predicted"/>
<feature type="region of interest" description="Disordered" evidence="1">
    <location>
        <begin position="120"/>
        <end position="141"/>
    </location>
</feature>
<protein>
    <submittedName>
        <fullName evidence="3">Craniofacial development protein 1</fullName>
    </submittedName>
</protein>
<dbReference type="InterPro" id="IPR019410">
    <property type="entry name" value="Methyltransf_16"/>
</dbReference>
<evidence type="ECO:0000256" key="1">
    <source>
        <dbReference type="SAM" id="MobiDB-lite"/>
    </source>
</evidence>
<dbReference type="EMBL" id="LSRX01000019">
    <property type="protein sequence ID" value="OLQ14141.1"/>
    <property type="molecule type" value="Genomic_DNA"/>
</dbReference>
<dbReference type="PANTHER" id="PTHR14614">
    <property type="entry name" value="HEPATOCELLULAR CARCINOMA-ASSOCIATED ANTIGEN"/>
    <property type="match status" value="1"/>
</dbReference>
<reference evidence="3 4" key="1">
    <citation type="submission" date="2016-02" db="EMBL/GenBank/DDBJ databases">
        <title>Genome analysis of coral dinoflagellate symbionts highlights evolutionary adaptations to a symbiotic lifestyle.</title>
        <authorList>
            <person name="Aranda M."/>
            <person name="Li Y."/>
            <person name="Liew Y.J."/>
            <person name="Baumgarten S."/>
            <person name="Simakov O."/>
            <person name="Wilson M."/>
            <person name="Piel J."/>
            <person name="Ashoor H."/>
            <person name="Bougouffa S."/>
            <person name="Bajic V.B."/>
            <person name="Ryu T."/>
            <person name="Ravasi T."/>
            <person name="Bayer T."/>
            <person name="Micklem G."/>
            <person name="Kim H."/>
            <person name="Bhak J."/>
            <person name="Lajeunesse T.C."/>
            <person name="Voolstra C.R."/>
        </authorList>
    </citation>
    <scope>NUCLEOTIDE SEQUENCE [LARGE SCALE GENOMIC DNA]</scope>
    <source>
        <strain evidence="3 4">CCMP2467</strain>
    </source>
</reference>
<organism evidence="3 4">
    <name type="scientific">Symbiodinium microadriaticum</name>
    <name type="common">Dinoflagellate</name>
    <name type="synonym">Zooxanthella microadriatica</name>
    <dbReference type="NCBI Taxonomy" id="2951"/>
    <lineage>
        <taxon>Eukaryota</taxon>
        <taxon>Sar</taxon>
        <taxon>Alveolata</taxon>
        <taxon>Dinophyceae</taxon>
        <taxon>Suessiales</taxon>
        <taxon>Symbiodiniaceae</taxon>
        <taxon>Symbiodinium</taxon>
    </lineage>
</organism>
<accession>A0A1Q9F3A1</accession>
<evidence type="ECO:0000313" key="4">
    <source>
        <dbReference type="Proteomes" id="UP000186817"/>
    </source>
</evidence>
<feature type="compositionally biased region" description="Acidic residues" evidence="1">
    <location>
        <begin position="12"/>
        <end position="23"/>
    </location>
</feature>
<feature type="domain" description="BCNT-C" evidence="2">
    <location>
        <begin position="240"/>
        <end position="316"/>
    </location>
</feature>
<dbReference type="Pfam" id="PF10294">
    <property type="entry name" value="Methyltransf_16"/>
    <property type="match status" value="1"/>
</dbReference>
<feature type="compositionally biased region" description="Polar residues" evidence="1">
    <location>
        <begin position="130"/>
        <end position="141"/>
    </location>
</feature>
<comment type="caution">
    <text evidence="3">The sequence shown here is derived from an EMBL/GenBank/DDBJ whole genome shotgun (WGS) entry which is preliminary data.</text>
</comment>
<evidence type="ECO:0000259" key="2">
    <source>
        <dbReference type="PROSITE" id="PS51279"/>
    </source>
</evidence>